<accession>A0AAU7QMP3</accession>
<dbReference type="EC" id="2.3.1.-" evidence="4"/>
<evidence type="ECO:0000313" key="4">
    <source>
        <dbReference type="EMBL" id="XBS89978.1"/>
    </source>
</evidence>
<dbReference type="EMBL" id="CP157948">
    <property type="protein sequence ID" value="XBS89978.1"/>
    <property type="molecule type" value="Genomic_DNA"/>
</dbReference>
<dbReference type="PANTHER" id="PTHR43877">
    <property type="entry name" value="AMINOALKYLPHOSPHONATE N-ACETYLTRANSFERASE-RELATED-RELATED"/>
    <property type="match status" value="1"/>
</dbReference>
<dbReference type="SUPFAM" id="SSF55729">
    <property type="entry name" value="Acyl-CoA N-acyltransferases (Nat)"/>
    <property type="match status" value="1"/>
</dbReference>
<dbReference type="InterPro" id="IPR016181">
    <property type="entry name" value="Acyl_CoA_acyltransferase"/>
</dbReference>
<proteinExistence type="predicted"/>
<dbReference type="RefSeq" id="WP_007810554.1">
    <property type="nucleotide sequence ID" value="NZ_CP157948.1"/>
</dbReference>
<protein>
    <submittedName>
        <fullName evidence="4">GNAT family N-acetyltransferase</fullName>
        <ecNumber evidence="4">2.3.1.-</ecNumber>
    </submittedName>
</protein>
<dbReference type="Gene3D" id="3.40.630.30">
    <property type="match status" value="1"/>
</dbReference>
<dbReference type="Pfam" id="PF00583">
    <property type="entry name" value="Acetyltransf_1"/>
    <property type="match status" value="1"/>
</dbReference>
<evidence type="ECO:0000259" key="3">
    <source>
        <dbReference type="PROSITE" id="PS51186"/>
    </source>
</evidence>
<dbReference type="GO" id="GO:0016747">
    <property type="term" value="F:acyltransferase activity, transferring groups other than amino-acyl groups"/>
    <property type="evidence" value="ECO:0007669"/>
    <property type="project" value="InterPro"/>
</dbReference>
<keyword evidence="2 4" id="KW-0012">Acyltransferase</keyword>
<reference evidence="4" key="1">
    <citation type="submission" date="2024-06" db="EMBL/GenBank/DDBJ databases">
        <authorList>
            <person name="Sun Y."/>
        </authorList>
    </citation>
    <scope>NUCLEOTIDE SEQUENCE</scope>
    <source>
        <strain evidence="4">IGA1.0</strain>
    </source>
</reference>
<dbReference type="AlphaFoldDB" id="A0AAU7QMP3"/>
<dbReference type="InterPro" id="IPR050832">
    <property type="entry name" value="Bact_Acetyltransf"/>
</dbReference>
<evidence type="ECO:0000256" key="2">
    <source>
        <dbReference type="ARBA" id="ARBA00023315"/>
    </source>
</evidence>
<dbReference type="InterPro" id="IPR000182">
    <property type="entry name" value="GNAT_dom"/>
</dbReference>
<feature type="domain" description="N-acetyltransferase" evidence="3">
    <location>
        <begin position="3"/>
        <end position="152"/>
    </location>
</feature>
<name>A0AAU7QMP3_9GAMM</name>
<gene>
    <name evidence="4" type="ORF">ABNK63_16570</name>
</gene>
<evidence type="ECO:0000256" key="1">
    <source>
        <dbReference type="ARBA" id="ARBA00022679"/>
    </source>
</evidence>
<sequence length="153" mass="17093">MPLQIRAAEPADVASLVQWNAAMAWETEQKQLDPAILARGVAGVFEQPQRGFYLVAERDGTAVASLLVTREWSDWRNGDFWWIQSVYVIPAARRGGVFRALYAEVERRAAAAGAVGLRLYVETENRHAQATYAGLGMQRCHYFMYEMPLAAAS</sequence>
<dbReference type="PROSITE" id="PS51186">
    <property type="entry name" value="GNAT"/>
    <property type="match status" value="1"/>
</dbReference>
<organism evidence="4">
    <name type="scientific">Rhodanobacter sp. IGA1.0</name>
    <dbReference type="NCBI Taxonomy" id="3158582"/>
    <lineage>
        <taxon>Bacteria</taxon>
        <taxon>Pseudomonadati</taxon>
        <taxon>Pseudomonadota</taxon>
        <taxon>Gammaproteobacteria</taxon>
        <taxon>Lysobacterales</taxon>
        <taxon>Rhodanobacteraceae</taxon>
        <taxon>Rhodanobacter</taxon>
    </lineage>
</organism>
<dbReference type="PANTHER" id="PTHR43877:SF2">
    <property type="entry name" value="AMINOALKYLPHOSPHONATE N-ACETYLTRANSFERASE-RELATED"/>
    <property type="match status" value="1"/>
</dbReference>
<dbReference type="CDD" id="cd04301">
    <property type="entry name" value="NAT_SF"/>
    <property type="match status" value="1"/>
</dbReference>
<keyword evidence="1 4" id="KW-0808">Transferase</keyword>